<feature type="region of interest" description="Disordered" evidence="1">
    <location>
        <begin position="1"/>
        <end position="53"/>
    </location>
</feature>
<evidence type="ECO:0000313" key="3">
    <source>
        <dbReference type="Proteomes" id="UP001218218"/>
    </source>
</evidence>
<keyword evidence="3" id="KW-1185">Reference proteome</keyword>
<organism evidence="2 3">
    <name type="scientific">Mycena albidolilacea</name>
    <dbReference type="NCBI Taxonomy" id="1033008"/>
    <lineage>
        <taxon>Eukaryota</taxon>
        <taxon>Fungi</taxon>
        <taxon>Dikarya</taxon>
        <taxon>Basidiomycota</taxon>
        <taxon>Agaricomycotina</taxon>
        <taxon>Agaricomycetes</taxon>
        <taxon>Agaricomycetidae</taxon>
        <taxon>Agaricales</taxon>
        <taxon>Marasmiineae</taxon>
        <taxon>Mycenaceae</taxon>
        <taxon>Mycena</taxon>
    </lineage>
</organism>
<sequence>MPMPPSRRCPPTRLLLPKTAPQSHAPHHPNPISPNHANSGSGAGSDPADPADPGASDYSGGWCCPCSRRCCPLAATGTVMQRAHGRDRWVRPAASKAEWDGDGDGYTITSRSTSAARLHHPSSPAPVLTSHRLMCDTGWWYVDCAVRAGDGRGRTLCDVLALAPAPGDVPSPPSPVLRKSGSSTSLLLHERAVSSLTGHSGISNLCTR</sequence>
<reference evidence="2" key="1">
    <citation type="submission" date="2023-03" db="EMBL/GenBank/DDBJ databases">
        <title>Massive genome expansion in bonnet fungi (Mycena s.s.) driven by repeated elements and novel gene families across ecological guilds.</title>
        <authorList>
            <consortium name="Lawrence Berkeley National Laboratory"/>
            <person name="Harder C.B."/>
            <person name="Miyauchi S."/>
            <person name="Viragh M."/>
            <person name="Kuo A."/>
            <person name="Thoen E."/>
            <person name="Andreopoulos B."/>
            <person name="Lu D."/>
            <person name="Skrede I."/>
            <person name="Drula E."/>
            <person name="Henrissat B."/>
            <person name="Morin E."/>
            <person name="Kohler A."/>
            <person name="Barry K."/>
            <person name="LaButti K."/>
            <person name="Morin E."/>
            <person name="Salamov A."/>
            <person name="Lipzen A."/>
            <person name="Mereny Z."/>
            <person name="Hegedus B."/>
            <person name="Baldrian P."/>
            <person name="Stursova M."/>
            <person name="Weitz H."/>
            <person name="Taylor A."/>
            <person name="Grigoriev I.V."/>
            <person name="Nagy L.G."/>
            <person name="Martin F."/>
            <person name="Kauserud H."/>
        </authorList>
    </citation>
    <scope>NUCLEOTIDE SEQUENCE</scope>
    <source>
        <strain evidence="2">CBHHK002</strain>
    </source>
</reference>
<evidence type="ECO:0000313" key="2">
    <source>
        <dbReference type="EMBL" id="KAJ7323218.1"/>
    </source>
</evidence>
<evidence type="ECO:0000256" key="1">
    <source>
        <dbReference type="SAM" id="MobiDB-lite"/>
    </source>
</evidence>
<feature type="compositionally biased region" description="Low complexity" evidence="1">
    <location>
        <begin position="44"/>
        <end position="53"/>
    </location>
</feature>
<protein>
    <submittedName>
        <fullName evidence="2">Uncharacterized protein</fullName>
    </submittedName>
</protein>
<accession>A0AAD6ZIM7</accession>
<dbReference type="Proteomes" id="UP001218218">
    <property type="component" value="Unassembled WGS sequence"/>
</dbReference>
<gene>
    <name evidence="2" type="ORF">DFH08DRAFT_1029503</name>
</gene>
<proteinExistence type="predicted"/>
<dbReference type="AlphaFoldDB" id="A0AAD6ZIM7"/>
<name>A0AAD6ZIM7_9AGAR</name>
<dbReference type="EMBL" id="JARIHO010000047">
    <property type="protein sequence ID" value="KAJ7323218.1"/>
    <property type="molecule type" value="Genomic_DNA"/>
</dbReference>
<comment type="caution">
    <text evidence="2">The sequence shown here is derived from an EMBL/GenBank/DDBJ whole genome shotgun (WGS) entry which is preliminary data.</text>
</comment>